<gene>
    <name evidence="1" type="ORF">MNB_SV-12-553</name>
</gene>
<organism evidence="1">
    <name type="scientific">hydrothermal vent metagenome</name>
    <dbReference type="NCBI Taxonomy" id="652676"/>
    <lineage>
        <taxon>unclassified sequences</taxon>
        <taxon>metagenomes</taxon>
        <taxon>ecological metagenomes</taxon>
    </lineage>
</organism>
<proteinExistence type="predicted"/>
<dbReference type="AlphaFoldDB" id="A0A1W1CP05"/>
<dbReference type="EMBL" id="FPHE01000161">
    <property type="protein sequence ID" value="SFV67509.1"/>
    <property type="molecule type" value="Genomic_DNA"/>
</dbReference>
<protein>
    <submittedName>
        <fullName evidence="1">Uncharacterized protein</fullName>
    </submittedName>
</protein>
<accession>A0A1W1CP05</accession>
<reference evidence="1" key="1">
    <citation type="submission" date="2016-10" db="EMBL/GenBank/DDBJ databases">
        <authorList>
            <person name="de Groot N.N."/>
        </authorList>
    </citation>
    <scope>NUCLEOTIDE SEQUENCE</scope>
</reference>
<sequence length="144" mass="16464">MNSYKIIGIITLLSLSISATSLSHEEIIKMVLKIKEERIGIDLATLEKTPNPFPIVEEVKEKKVEKKIKIERPKIVKKTVIHKLVAILNHSAFIDGKWYKVGNKVGVYTLTHIGIDSVTIKSEKESKRLVIPQREKKFKMFRGN</sequence>
<evidence type="ECO:0000313" key="1">
    <source>
        <dbReference type="EMBL" id="SFV67509.1"/>
    </source>
</evidence>
<name>A0A1W1CP05_9ZZZZ</name>